<feature type="compositionally biased region" description="Pro residues" evidence="1">
    <location>
        <begin position="1"/>
        <end position="11"/>
    </location>
</feature>
<feature type="transmembrane region" description="Helical" evidence="2">
    <location>
        <begin position="87"/>
        <end position="107"/>
    </location>
</feature>
<feature type="transmembrane region" description="Helical" evidence="2">
    <location>
        <begin position="237"/>
        <end position="259"/>
    </location>
</feature>
<feature type="transmembrane region" description="Helical" evidence="2">
    <location>
        <begin position="198"/>
        <end position="217"/>
    </location>
</feature>
<feature type="transmembrane region" description="Helical" evidence="2">
    <location>
        <begin position="637"/>
        <end position="661"/>
    </location>
</feature>
<organism evidence="4">
    <name type="scientific">uncultured Acidimicrobiales bacterium</name>
    <dbReference type="NCBI Taxonomy" id="310071"/>
    <lineage>
        <taxon>Bacteria</taxon>
        <taxon>Bacillati</taxon>
        <taxon>Actinomycetota</taxon>
        <taxon>Acidimicrobiia</taxon>
        <taxon>Acidimicrobiales</taxon>
        <taxon>environmental samples</taxon>
    </lineage>
</organism>
<evidence type="ECO:0000256" key="1">
    <source>
        <dbReference type="SAM" id="MobiDB-lite"/>
    </source>
</evidence>
<feature type="transmembrane region" description="Helical" evidence="2">
    <location>
        <begin position="62"/>
        <end position="80"/>
    </location>
</feature>
<sequence>MTSTLTPPPAAPSQGSPERRRHPTATTEPREVPLLAIAETALAAVTVAAILGLARLFENGSFLLPVLAVGVAAHLLASWSRRARLSGVATALVAGAGLVAVVSWLLLPQTTAYGLPTTATLAELSTQLGSALATFRDVVAPAPVEPGFILASAIGVWVIAFVADSAAFRAGAVVEAAVPGATLFVFGAALGAPRLRELTTALFLAGVLAYWLAQRALLNAASPTWLSRDTVAGSRALLRAGTALGSLVVVLAVLGGPLLPGSTSDALIPWRASDRDGGSRVTVSPLVDIRARIVEQAASVVFTVDSPTRSYWRLTSLETFDGRIWSSTRSYQDADGALPPGSRLEEVPTGESVQEFEIGSLASIWLPAAYRPVDVEGTEASYDAESASLIVPAELEVTQVGQRYRIASALPQLTSEVLATAPAEAPAEVVDTYTALPDDFSEAVRQEALRITGPGATPYDKALALQDHFRSGAFTYDLDVDRGHSGQDLERFLFETRTGYCEQFAGAYAAMARAVGLPTRVAVGFTPGEPGPDGRFVVRGANGHAWPEVYLEGYGWVPFEPTPGRGIPNARAYTGVEEQQASVSDPTSATTVPPSPEPVPTGPSAGGPDAPLPEVALGDLTPEGTVVDEPSPWPRRLLVVGLLGAGLPALWVGVVAIGGAVHRRRRRAGAATPGEQVGVAWLEVGDALASVGAGPNAWETPSELAVRGEEAPGVDPVLLHGLAGTVTTATYAPGGVDDATADRARHDADTLISRITATWDLRQRVRHAVDPRPFLPRRAARRRVDPTPAGDEGVPVSA</sequence>
<feature type="transmembrane region" description="Helical" evidence="2">
    <location>
        <begin position="170"/>
        <end position="192"/>
    </location>
</feature>
<dbReference type="SUPFAM" id="SSF54001">
    <property type="entry name" value="Cysteine proteinases"/>
    <property type="match status" value="1"/>
</dbReference>
<dbReference type="EMBL" id="CADCSY010000053">
    <property type="protein sequence ID" value="CAA9231567.1"/>
    <property type="molecule type" value="Genomic_DNA"/>
</dbReference>
<dbReference type="Pfam" id="PF11992">
    <property type="entry name" value="TgpA_N"/>
    <property type="match status" value="1"/>
</dbReference>
<name>A0A6J4HRA2_9ACTN</name>
<dbReference type="PANTHER" id="PTHR42736">
    <property type="entry name" value="PROTEIN-GLUTAMINE GAMMA-GLUTAMYLTRANSFERASE"/>
    <property type="match status" value="1"/>
</dbReference>
<feature type="compositionally biased region" description="Low complexity" evidence="1">
    <location>
        <begin position="581"/>
        <end position="592"/>
    </location>
</feature>
<dbReference type="InterPro" id="IPR002931">
    <property type="entry name" value="Transglutaminase-like"/>
</dbReference>
<keyword evidence="2" id="KW-0812">Transmembrane</keyword>
<dbReference type="GO" id="GO:0006508">
    <property type="term" value="P:proteolysis"/>
    <property type="evidence" value="ECO:0007669"/>
    <property type="project" value="UniProtKB-KW"/>
</dbReference>
<keyword evidence="4" id="KW-0378">Hydrolase</keyword>
<keyword evidence="2" id="KW-1133">Transmembrane helix</keyword>
<feature type="transmembrane region" description="Helical" evidence="2">
    <location>
        <begin position="146"/>
        <end position="163"/>
    </location>
</feature>
<feature type="domain" description="Transglutaminase-like" evidence="3">
    <location>
        <begin position="493"/>
        <end position="563"/>
    </location>
</feature>
<dbReference type="InterPro" id="IPR052901">
    <property type="entry name" value="Bact_TGase-like"/>
</dbReference>
<keyword evidence="4" id="KW-0645">Protease</keyword>
<keyword evidence="2" id="KW-0472">Membrane</keyword>
<gene>
    <name evidence="4" type="ORF">AVDCRST_MAG20-1252</name>
</gene>
<dbReference type="GO" id="GO:0008233">
    <property type="term" value="F:peptidase activity"/>
    <property type="evidence" value="ECO:0007669"/>
    <property type="project" value="UniProtKB-KW"/>
</dbReference>
<evidence type="ECO:0000313" key="4">
    <source>
        <dbReference type="EMBL" id="CAA9231567.1"/>
    </source>
</evidence>
<feature type="transmembrane region" description="Helical" evidence="2">
    <location>
        <begin position="34"/>
        <end position="56"/>
    </location>
</feature>
<evidence type="ECO:0000259" key="3">
    <source>
        <dbReference type="SMART" id="SM00460"/>
    </source>
</evidence>
<dbReference type="Pfam" id="PF13559">
    <property type="entry name" value="DUF4129"/>
    <property type="match status" value="1"/>
</dbReference>
<dbReference type="InterPro" id="IPR021878">
    <property type="entry name" value="TgpA_N"/>
</dbReference>
<dbReference type="InterPro" id="IPR025403">
    <property type="entry name" value="TgpA-like_C"/>
</dbReference>
<dbReference type="AlphaFoldDB" id="A0A6J4HRA2"/>
<feature type="region of interest" description="Disordered" evidence="1">
    <location>
        <begin position="777"/>
        <end position="798"/>
    </location>
</feature>
<dbReference type="Pfam" id="PF01841">
    <property type="entry name" value="Transglut_core"/>
    <property type="match status" value="1"/>
</dbReference>
<proteinExistence type="predicted"/>
<feature type="region of interest" description="Disordered" evidence="1">
    <location>
        <begin position="576"/>
        <end position="631"/>
    </location>
</feature>
<feature type="region of interest" description="Disordered" evidence="1">
    <location>
        <begin position="1"/>
        <end position="30"/>
    </location>
</feature>
<accession>A0A6J4HRA2</accession>
<reference evidence="4" key="1">
    <citation type="submission" date="2020-02" db="EMBL/GenBank/DDBJ databases">
        <authorList>
            <person name="Meier V. D."/>
        </authorList>
    </citation>
    <scope>NUCLEOTIDE SEQUENCE</scope>
    <source>
        <strain evidence="4">AVDCRST_MAG20</strain>
    </source>
</reference>
<protein>
    <submittedName>
        <fullName evidence="4">FIG001454: Transglutaminase-like enzymes, putative cysteine proteases</fullName>
    </submittedName>
</protein>
<dbReference type="PANTHER" id="PTHR42736:SF1">
    <property type="entry name" value="PROTEIN-GLUTAMINE GAMMA-GLUTAMYLTRANSFERASE"/>
    <property type="match status" value="1"/>
</dbReference>
<dbReference type="Gene3D" id="3.10.620.30">
    <property type="match status" value="1"/>
</dbReference>
<dbReference type="SMART" id="SM00460">
    <property type="entry name" value="TGc"/>
    <property type="match status" value="1"/>
</dbReference>
<evidence type="ECO:0000256" key="2">
    <source>
        <dbReference type="SAM" id="Phobius"/>
    </source>
</evidence>
<dbReference type="InterPro" id="IPR038765">
    <property type="entry name" value="Papain-like_cys_pep_sf"/>
</dbReference>